<evidence type="ECO:0000256" key="1">
    <source>
        <dbReference type="SAM" id="Phobius"/>
    </source>
</evidence>
<dbReference type="RefSeq" id="WP_005553585.1">
    <property type="nucleotide sequence ID" value="NZ_AOIB01000013.1"/>
</dbReference>
<evidence type="ECO:0000313" key="2">
    <source>
        <dbReference type="EMBL" id="ELY60161.1"/>
    </source>
</evidence>
<feature type="transmembrane region" description="Helical" evidence="1">
    <location>
        <begin position="219"/>
        <end position="242"/>
    </location>
</feature>
<dbReference type="Proteomes" id="UP000011688">
    <property type="component" value="Unassembled WGS sequence"/>
</dbReference>
<keyword evidence="1" id="KW-0812">Transmembrane</keyword>
<sequence length="243" mass="27486">MSRLPSGPVGEGGLSRGTDECAAIEARLNERTTDTDRETEHVYWHVLLALRRWIDGSEEKSERVAERSLRRSIRRDLRAAGHPNAADSVLRPKRTGYCDIVVYGRIGVKIVHNLTRRSREWMHKQLRSLLQEYDFLLLYGHQISAETIDVWRQLKRSLVRSSDDGRFHALRTLRRRQRRSPRSVETGGMGRELFAVWLLAAVGITAVAGLIVVEDVLVQSVLSLIALASVVVSVCCLLLVALR</sequence>
<evidence type="ECO:0000313" key="3">
    <source>
        <dbReference type="Proteomes" id="UP000011688"/>
    </source>
</evidence>
<proteinExistence type="predicted"/>
<protein>
    <submittedName>
        <fullName evidence="2">Uncharacterized protein</fullName>
    </submittedName>
</protein>
<keyword evidence="1" id="KW-0472">Membrane</keyword>
<comment type="caution">
    <text evidence="2">The sequence shown here is derived from an EMBL/GenBank/DDBJ whole genome shotgun (WGS) entry which is preliminary data.</text>
</comment>
<dbReference type="AlphaFoldDB" id="L9XFI0"/>
<feature type="transmembrane region" description="Helical" evidence="1">
    <location>
        <begin position="193"/>
        <end position="213"/>
    </location>
</feature>
<organism evidence="2 3">
    <name type="scientific">Natronococcus amylolyticus DSM 10524</name>
    <dbReference type="NCBI Taxonomy" id="1227497"/>
    <lineage>
        <taxon>Archaea</taxon>
        <taxon>Methanobacteriati</taxon>
        <taxon>Methanobacteriota</taxon>
        <taxon>Stenosarchaea group</taxon>
        <taxon>Halobacteria</taxon>
        <taxon>Halobacteriales</taxon>
        <taxon>Natrialbaceae</taxon>
        <taxon>Natronococcus</taxon>
    </lineage>
</organism>
<dbReference type="OrthoDB" id="205909at2157"/>
<accession>L9XFI0</accession>
<gene>
    <name evidence="2" type="ORF">C491_02645</name>
</gene>
<keyword evidence="1" id="KW-1133">Transmembrane helix</keyword>
<name>L9XFI0_9EURY</name>
<dbReference type="EMBL" id="AOIB01000013">
    <property type="protein sequence ID" value="ELY60161.1"/>
    <property type="molecule type" value="Genomic_DNA"/>
</dbReference>
<reference evidence="2 3" key="1">
    <citation type="journal article" date="2014" name="PLoS Genet.">
        <title>Phylogenetically driven sequencing of extremely halophilic archaea reveals strategies for static and dynamic osmo-response.</title>
        <authorList>
            <person name="Becker E.A."/>
            <person name="Seitzer P.M."/>
            <person name="Tritt A."/>
            <person name="Larsen D."/>
            <person name="Krusor M."/>
            <person name="Yao A.I."/>
            <person name="Wu D."/>
            <person name="Madern D."/>
            <person name="Eisen J.A."/>
            <person name="Darling A.E."/>
            <person name="Facciotti M.T."/>
        </authorList>
    </citation>
    <scope>NUCLEOTIDE SEQUENCE [LARGE SCALE GENOMIC DNA]</scope>
    <source>
        <strain evidence="2 3">DSM 10524</strain>
    </source>
</reference>
<keyword evidence="3" id="KW-1185">Reference proteome</keyword>